<keyword evidence="2" id="KW-1185">Reference proteome</keyword>
<accession>A0A6P8AWF6</accession>
<name>A0A6P8AWF6_PYRGI</name>
<protein>
    <submittedName>
        <fullName evidence="3">Uncharacterized protein</fullName>
    </submittedName>
</protein>
<gene>
    <name evidence="3" type="ORF">PgNI_08221</name>
</gene>
<proteinExistence type="predicted"/>
<feature type="compositionally biased region" description="Basic and acidic residues" evidence="1">
    <location>
        <begin position="28"/>
        <end position="58"/>
    </location>
</feature>
<reference evidence="3" key="3">
    <citation type="submission" date="2025-08" db="UniProtKB">
        <authorList>
            <consortium name="RefSeq"/>
        </authorList>
    </citation>
    <scope>IDENTIFICATION</scope>
    <source>
        <strain evidence="3">NI907</strain>
    </source>
</reference>
<dbReference type="KEGG" id="pgri:PgNI_08221"/>
<reference evidence="3" key="2">
    <citation type="submission" date="2019-10" db="EMBL/GenBank/DDBJ databases">
        <authorList>
            <consortium name="NCBI Genome Project"/>
        </authorList>
    </citation>
    <scope>NUCLEOTIDE SEQUENCE</scope>
    <source>
        <strain evidence="3">NI907</strain>
    </source>
</reference>
<evidence type="ECO:0000313" key="2">
    <source>
        <dbReference type="Proteomes" id="UP000515153"/>
    </source>
</evidence>
<sequence>MQNIQAVCRCAETKHPEESRSAGNCGKEPQKWNEAKEGGTEMGETEKQQTGRGERSAAELKAGSAGLASL</sequence>
<evidence type="ECO:0000256" key="1">
    <source>
        <dbReference type="SAM" id="MobiDB-lite"/>
    </source>
</evidence>
<feature type="compositionally biased region" description="Basic and acidic residues" evidence="1">
    <location>
        <begin position="11"/>
        <end position="20"/>
    </location>
</feature>
<dbReference type="AlphaFoldDB" id="A0A6P8AWF6"/>
<reference evidence="2 3" key="1">
    <citation type="journal article" date="2019" name="Mol. Biol. Evol.">
        <title>Blast fungal genomes show frequent chromosomal changes, gene gains and losses, and effector gene turnover.</title>
        <authorList>
            <person name="Gomez Luciano L.B."/>
            <person name="Jason Tsai I."/>
            <person name="Chuma I."/>
            <person name="Tosa Y."/>
            <person name="Chen Y.H."/>
            <person name="Li J.Y."/>
            <person name="Li M.Y."/>
            <person name="Jade Lu M.Y."/>
            <person name="Nakayashiki H."/>
            <person name="Li W.H."/>
        </authorList>
    </citation>
    <scope>NUCLEOTIDE SEQUENCE [LARGE SCALE GENOMIC DNA]</scope>
    <source>
        <strain evidence="2 3">NI907</strain>
    </source>
</reference>
<dbReference type="Proteomes" id="UP000515153">
    <property type="component" value="Chromosome V"/>
</dbReference>
<evidence type="ECO:0000313" key="3">
    <source>
        <dbReference type="RefSeq" id="XP_030979248.1"/>
    </source>
</evidence>
<feature type="region of interest" description="Disordered" evidence="1">
    <location>
        <begin position="11"/>
        <end position="70"/>
    </location>
</feature>
<dbReference type="RefSeq" id="XP_030979248.1">
    <property type="nucleotide sequence ID" value="XM_031128220.1"/>
</dbReference>
<dbReference type="GeneID" id="41963129"/>
<organism evidence="2 3">
    <name type="scientific">Pyricularia grisea</name>
    <name type="common">Crabgrass-specific blast fungus</name>
    <name type="synonym">Magnaporthe grisea</name>
    <dbReference type="NCBI Taxonomy" id="148305"/>
    <lineage>
        <taxon>Eukaryota</taxon>
        <taxon>Fungi</taxon>
        <taxon>Dikarya</taxon>
        <taxon>Ascomycota</taxon>
        <taxon>Pezizomycotina</taxon>
        <taxon>Sordariomycetes</taxon>
        <taxon>Sordariomycetidae</taxon>
        <taxon>Magnaporthales</taxon>
        <taxon>Pyriculariaceae</taxon>
        <taxon>Pyricularia</taxon>
    </lineage>
</organism>